<dbReference type="EMBL" id="JAFEKC020000009">
    <property type="protein sequence ID" value="KAK0512868.1"/>
    <property type="molecule type" value="Genomic_DNA"/>
</dbReference>
<dbReference type="InterPro" id="IPR055222">
    <property type="entry name" value="PRISE-like_Rossmann-fold"/>
</dbReference>
<evidence type="ECO:0000313" key="2">
    <source>
        <dbReference type="EMBL" id="KAK0512868.1"/>
    </source>
</evidence>
<dbReference type="AlphaFoldDB" id="A0AA39R0Z6"/>
<dbReference type="Proteomes" id="UP001166286">
    <property type="component" value="Unassembled WGS sequence"/>
</dbReference>
<dbReference type="PANTHER" id="PTHR32487:SF8">
    <property type="entry name" value="NAD-DEPENDENT EPIMERASE_DEHYDRATASE DOMAIN-CONTAINING PROTEIN"/>
    <property type="match status" value="1"/>
</dbReference>
<organism evidence="2 3">
    <name type="scientific">Cladonia borealis</name>
    <dbReference type="NCBI Taxonomy" id="184061"/>
    <lineage>
        <taxon>Eukaryota</taxon>
        <taxon>Fungi</taxon>
        <taxon>Dikarya</taxon>
        <taxon>Ascomycota</taxon>
        <taxon>Pezizomycotina</taxon>
        <taxon>Lecanoromycetes</taxon>
        <taxon>OSLEUM clade</taxon>
        <taxon>Lecanoromycetidae</taxon>
        <taxon>Lecanorales</taxon>
        <taxon>Lecanorineae</taxon>
        <taxon>Cladoniaceae</taxon>
        <taxon>Cladonia</taxon>
    </lineage>
</organism>
<comment type="caution">
    <text evidence="2">The sequence shown here is derived from an EMBL/GenBank/DDBJ whole genome shotgun (WGS) entry which is preliminary data.</text>
</comment>
<keyword evidence="3" id="KW-1185">Reference proteome</keyword>
<dbReference type="Gene3D" id="3.40.50.720">
    <property type="entry name" value="NAD(P)-binding Rossmann-like Domain"/>
    <property type="match status" value="1"/>
</dbReference>
<dbReference type="PANTHER" id="PTHR32487">
    <property type="entry name" value="3-OXO-DELTA(4,5)-STEROID 5-BETA-REDUCTASE"/>
    <property type="match status" value="1"/>
</dbReference>
<protein>
    <recommendedName>
        <fullName evidence="1">PRISE-like Rossmann-fold domain-containing protein</fullName>
    </recommendedName>
</protein>
<evidence type="ECO:0000259" key="1">
    <source>
        <dbReference type="Pfam" id="PF22917"/>
    </source>
</evidence>
<dbReference type="CDD" id="cd08948">
    <property type="entry name" value="5beta-POR_like_SDR_a"/>
    <property type="match status" value="1"/>
</dbReference>
<accession>A0AA39R0Z6</accession>
<gene>
    <name evidence="2" type="ORF">JMJ35_004885</name>
</gene>
<feature type="domain" description="PRISE-like Rossmann-fold" evidence="1">
    <location>
        <begin position="9"/>
        <end position="385"/>
    </location>
</feature>
<dbReference type="Pfam" id="PF22917">
    <property type="entry name" value="PRISE"/>
    <property type="match status" value="1"/>
</dbReference>
<sequence length="385" mass="42661">MAVQTPKQALVFGASGISGWSIVKECLSYPSPNAFSRVIGLSNRPLTEGVSMLPIENKKWELHSGVDLERGADVVAEKLKAIGGIEGISHVYFTSYTAHGSDHQTLKQANVTILLNAVQAVEKLCPNLQFWTLQTGGKAYGVEFVNKGIDYNPPLKETMPRIPEPYASNIFYYAQYDTMERLSEGKRWKFCEIRPDAIVGFVPQNNAMNIAQALGLFLAMYKSVEGSGSEVPFPGNEAAYKELHTDTSQDILARFHIFASFHADAVAGRAFNVADGDVVNWEEIWPGVCSWFGLKGVGPDQSRSTGAKWVQEHKGQWNAWVKEHGLKEGALEATSWDFMSVLMGIPFDRHYDLSACRQVGFNETVSTVKGYTLAFERMKHAKIIP</sequence>
<evidence type="ECO:0000313" key="3">
    <source>
        <dbReference type="Proteomes" id="UP001166286"/>
    </source>
</evidence>
<proteinExistence type="predicted"/>
<name>A0AA39R0Z6_9LECA</name>
<dbReference type="InterPro" id="IPR036291">
    <property type="entry name" value="NAD(P)-bd_dom_sf"/>
</dbReference>
<reference evidence="2" key="1">
    <citation type="submission" date="2023-03" db="EMBL/GenBank/DDBJ databases">
        <title>Complete genome of Cladonia borealis.</title>
        <authorList>
            <person name="Park H."/>
        </authorList>
    </citation>
    <scope>NUCLEOTIDE SEQUENCE</scope>
    <source>
        <strain evidence="2">ANT050790</strain>
    </source>
</reference>
<dbReference type="SUPFAM" id="SSF51735">
    <property type="entry name" value="NAD(P)-binding Rossmann-fold domains"/>
    <property type="match status" value="1"/>
</dbReference>